<dbReference type="Pfam" id="PF19567">
    <property type="entry name" value="CpsB_CapC"/>
    <property type="match status" value="1"/>
</dbReference>
<dbReference type="EMBL" id="JAESWB010000340">
    <property type="protein sequence ID" value="MBL4954455.1"/>
    <property type="molecule type" value="Genomic_DNA"/>
</dbReference>
<comment type="catalytic activity">
    <reaction evidence="4 5">
        <text>O-phospho-L-tyrosyl-[protein] + H2O = L-tyrosyl-[protein] + phosphate</text>
        <dbReference type="Rhea" id="RHEA:10684"/>
        <dbReference type="Rhea" id="RHEA-COMP:10136"/>
        <dbReference type="Rhea" id="RHEA-COMP:20101"/>
        <dbReference type="ChEBI" id="CHEBI:15377"/>
        <dbReference type="ChEBI" id="CHEBI:43474"/>
        <dbReference type="ChEBI" id="CHEBI:46858"/>
        <dbReference type="ChEBI" id="CHEBI:61978"/>
        <dbReference type="EC" id="3.1.3.48"/>
    </reaction>
</comment>
<dbReference type="SUPFAM" id="SSF89550">
    <property type="entry name" value="PHP domain-like"/>
    <property type="match status" value="1"/>
</dbReference>
<keyword evidence="7" id="KW-1185">Reference proteome</keyword>
<dbReference type="Proteomes" id="UP000623967">
    <property type="component" value="Unassembled WGS sequence"/>
</dbReference>
<evidence type="ECO:0000256" key="5">
    <source>
        <dbReference type="PIRNR" id="PIRNR016557"/>
    </source>
</evidence>
<evidence type="ECO:0000256" key="1">
    <source>
        <dbReference type="ARBA" id="ARBA00005750"/>
    </source>
</evidence>
<evidence type="ECO:0000313" key="7">
    <source>
        <dbReference type="Proteomes" id="UP000623967"/>
    </source>
</evidence>
<dbReference type="PIRSF" id="PIRSF016557">
    <property type="entry name" value="Caps_synth_CpsB"/>
    <property type="match status" value="1"/>
</dbReference>
<name>A0ABS1TT14_9BACI</name>
<evidence type="ECO:0000256" key="3">
    <source>
        <dbReference type="ARBA" id="ARBA00022912"/>
    </source>
</evidence>
<dbReference type="EC" id="3.1.3.48" evidence="5"/>
<dbReference type="InterPro" id="IPR016195">
    <property type="entry name" value="Pol/histidinol_Pase-like"/>
</dbReference>
<reference evidence="6 7" key="1">
    <citation type="submission" date="2021-01" db="EMBL/GenBank/DDBJ databases">
        <title>Genome public.</title>
        <authorList>
            <person name="Liu C."/>
            <person name="Sun Q."/>
        </authorList>
    </citation>
    <scope>NUCLEOTIDE SEQUENCE [LARGE SCALE GENOMIC DNA]</scope>
    <source>
        <strain evidence="6 7">YIM B02564</strain>
    </source>
</reference>
<dbReference type="PANTHER" id="PTHR39181">
    <property type="entry name" value="TYROSINE-PROTEIN PHOSPHATASE YWQE"/>
    <property type="match status" value="1"/>
</dbReference>
<accession>A0ABS1TT14</accession>
<comment type="caution">
    <text evidence="6">The sequence shown here is derived from an EMBL/GenBank/DDBJ whole genome shotgun (WGS) entry which is preliminary data.</text>
</comment>
<evidence type="ECO:0000256" key="4">
    <source>
        <dbReference type="ARBA" id="ARBA00051722"/>
    </source>
</evidence>
<dbReference type="InterPro" id="IPR016667">
    <property type="entry name" value="Caps_polysacc_synth_CpsB/CapC"/>
</dbReference>
<dbReference type="Gene3D" id="3.20.20.140">
    <property type="entry name" value="Metal-dependent hydrolases"/>
    <property type="match status" value="1"/>
</dbReference>
<sequence>MIDIHCHILPGIDDGPQHFHESIEMAKAAVEEGITHLFATPHHLNGQYENVKSDILNYVLSLNQHLQSEKIPITIHSGQEIRIHRELLFSLANDEILTLDNRQEYLLLELPSGEVPKYTLEMVYELKLRGLTPIIVHPERNRGFIENPLLLFEIIQEGGLTQLTAGSVSGHFGKKIKSFSETMIEHHLAHFIASDSHFTRLRGFFFQKAYDTITKRFGIQHTFYFKENAQLLLSGQHPHIEKPLPIRKKILGVF</sequence>
<evidence type="ECO:0000313" key="6">
    <source>
        <dbReference type="EMBL" id="MBL4954455.1"/>
    </source>
</evidence>
<protein>
    <recommendedName>
        <fullName evidence="5">Tyrosine-protein phosphatase</fullName>
        <ecNumber evidence="5">3.1.3.48</ecNumber>
    </recommendedName>
</protein>
<organism evidence="6 7">
    <name type="scientific">Neobacillus paridis</name>
    <dbReference type="NCBI Taxonomy" id="2803862"/>
    <lineage>
        <taxon>Bacteria</taxon>
        <taxon>Bacillati</taxon>
        <taxon>Bacillota</taxon>
        <taxon>Bacilli</taxon>
        <taxon>Bacillales</taxon>
        <taxon>Bacillaceae</taxon>
        <taxon>Neobacillus</taxon>
    </lineage>
</organism>
<proteinExistence type="inferred from homology"/>
<gene>
    <name evidence="6" type="ORF">JK635_20050</name>
</gene>
<dbReference type="RefSeq" id="WP_202655704.1">
    <property type="nucleotide sequence ID" value="NZ_JAESWB010000340.1"/>
</dbReference>
<evidence type="ECO:0000256" key="2">
    <source>
        <dbReference type="ARBA" id="ARBA00022801"/>
    </source>
</evidence>
<keyword evidence="2 5" id="KW-0378">Hydrolase</keyword>
<comment type="similarity">
    <text evidence="1 5">Belongs to the metallo-dependent hydrolases superfamily. CpsB/CapC family.</text>
</comment>
<keyword evidence="3 5" id="KW-0904">Protein phosphatase</keyword>
<dbReference type="PANTHER" id="PTHR39181:SF1">
    <property type="entry name" value="TYROSINE-PROTEIN PHOSPHATASE YWQE"/>
    <property type="match status" value="1"/>
</dbReference>